<feature type="signal peptide" evidence="1">
    <location>
        <begin position="1"/>
        <end position="16"/>
    </location>
</feature>
<reference evidence="2" key="1">
    <citation type="submission" date="2014-01" db="EMBL/GenBank/DDBJ databases">
        <authorList>
            <person name="Brown-Elliot B."/>
            <person name="Wallace R."/>
            <person name="Lenaerts A."/>
            <person name="Ordway D."/>
            <person name="DeGroote M.A."/>
            <person name="Parker T."/>
            <person name="Sizemore C."/>
            <person name="Tallon L.J."/>
            <person name="Sadzewicz L.K."/>
            <person name="Sengamalay N."/>
            <person name="Fraser C.M."/>
            <person name="Hine E."/>
            <person name="Shefchek K.A."/>
            <person name="Das S.P."/>
            <person name="Tettelin H."/>
        </authorList>
    </citation>
    <scope>NUCLEOTIDE SEQUENCE [LARGE SCALE GENOMIC DNA]</scope>
    <source>
        <strain evidence="2">4042</strain>
    </source>
</reference>
<feature type="chain" id="PRO_5038607543" description="Secreted protein" evidence="1">
    <location>
        <begin position="17"/>
        <end position="73"/>
    </location>
</feature>
<accession>X8AA72</accession>
<protein>
    <recommendedName>
        <fullName evidence="3">Secreted protein</fullName>
    </recommendedName>
</protein>
<keyword evidence="1" id="KW-0732">Signal</keyword>
<evidence type="ECO:0000256" key="1">
    <source>
        <dbReference type="SAM" id="SignalP"/>
    </source>
</evidence>
<evidence type="ECO:0008006" key="3">
    <source>
        <dbReference type="Google" id="ProtNLM"/>
    </source>
</evidence>
<dbReference type="AlphaFoldDB" id="X8AA72"/>
<dbReference type="EMBL" id="JAOB01000062">
    <property type="protein sequence ID" value="EUA27878.1"/>
    <property type="molecule type" value="Genomic_DNA"/>
</dbReference>
<comment type="caution">
    <text evidence="2">The sequence shown here is derived from an EMBL/GenBank/DDBJ whole genome shotgun (WGS) entry which is preliminary data.</text>
</comment>
<gene>
    <name evidence="2" type="ORF">I553_9178</name>
</gene>
<proteinExistence type="predicted"/>
<name>X8AA72_MYCXE</name>
<sequence length="73" mass="7900">MWLAYTIVSGSSVVIAASVWATSASKASSCPGRTLNPTSSANISPHLRHHPGASLSSHVRGCRTPYRLPRWRR</sequence>
<evidence type="ECO:0000313" key="2">
    <source>
        <dbReference type="EMBL" id="EUA27878.1"/>
    </source>
</evidence>
<organism evidence="2">
    <name type="scientific">Mycobacterium xenopi 4042</name>
    <dbReference type="NCBI Taxonomy" id="1299334"/>
    <lineage>
        <taxon>Bacteria</taxon>
        <taxon>Bacillati</taxon>
        <taxon>Actinomycetota</taxon>
        <taxon>Actinomycetes</taxon>
        <taxon>Mycobacteriales</taxon>
        <taxon>Mycobacteriaceae</taxon>
        <taxon>Mycobacterium</taxon>
    </lineage>
</organism>